<feature type="region of interest" description="Disordered" evidence="4">
    <location>
        <begin position="29"/>
        <end position="60"/>
    </location>
</feature>
<dbReference type="InterPro" id="IPR011333">
    <property type="entry name" value="SKP1/BTB/POZ_sf"/>
</dbReference>
<dbReference type="InterPro" id="IPR038920">
    <property type="entry name" value="At3g05675-like"/>
</dbReference>
<evidence type="ECO:0000256" key="1">
    <source>
        <dbReference type="ARBA" id="ARBA00002668"/>
    </source>
</evidence>
<sequence>MALRCRKAPDVVKTHGAWCCIGRPFPSSPIVPSSKASSSQVIKHHKQAQKPEKRGKLSEKSKKYVALESGVGEALKSGEIAALIKQGFINANNTDKVGNSSPFRSFLVTPTGRISPVVDASVSPQSSANGSLQHSEAFYSQAASASHAKKPSSTLYDMISGEQEFEKRALNAVHKHGKSKERLLMQPKVLADFWNGAQFNDPSSCDVKLTLRNKEGFCITIKAHSQILAARSRYFATMLDEMLAKEKPQLPHLIEIANCEDVEIYLETLQLMYSYDMKRTLIKGNVRRVLGILKICASIAFEAGILCCLEYLEAMPWAEEEEHKVTSLLSDLHLGSIGAGEVLQRVSTDDAATRSDDVLTSLVQLITKSTDEKARREMKGLVSRMLRENTMQGHNVDDLSKESLYESSHSCVNSIVDLFTRASAAADVHASRIGEERHILAAQIARQADNLSWLVDIMIDRQVADDFVRLWAFHAELSSLHRRVPVIVRRYEVSRIMARLCVALGKGQVLVPKEARYALLHNWLQPLIDDFGWMQRACKGLDMDMVEEGLCQTILTLPLQQQQIIMMAWFERFLKSGDDCPKLQRAFEIWWRRTFARPSMELAIS</sequence>
<evidence type="ECO:0000256" key="4">
    <source>
        <dbReference type="SAM" id="MobiDB-lite"/>
    </source>
</evidence>
<dbReference type="Pfam" id="PF00651">
    <property type="entry name" value="BTB"/>
    <property type="match status" value="1"/>
</dbReference>
<evidence type="ECO:0000256" key="2">
    <source>
        <dbReference type="ARBA" id="ARBA00004906"/>
    </source>
</evidence>
<evidence type="ECO:0000259" key="5">
    <source>
        <dbReference type="PROSITE" id="PS50097"/>
    </source>
</evidence>
<comment type="caution">
    <text evidence="6">The sequence shown here is derived from an EMBL/GenBank/DDBJ whole genome shotgun (WGS) entry which is preliminary data.</text>
</comment>
<feature type="compositionally biased region" description="Basic and acidic residues" evidence="4">
    <location>
        <begin position="49"/>
        <end position="60"/>
    </location>
</feature>
<evidence type="ECO:0000313" key="6">
    <source>
        <dbReference type="EMBL" id="KAI5069288.1"/>
    </source>
</evidence>
<dbReference type="PROSITE" id="PS50097">
    <property type="entry name" value="BTB"/>
    <property type="match status" value="1"/>
</dbReference>
<dbReference type="Gene3D" id="3.30.710.10">
    <property type="entry name" value="Potassium Channel Kv1.1, Chain A"/>
    <property type="match status" value="1"/>
</dbReference>
<protein>
    <recommendedName>
        <fullName evidence="5">BTB domain-containing protein</fullName>
    </recommendedName>
</protein>
<dbReference type="EMBL" id="JABFUD020000015">
    <property type="protein sequence ID" value="KAI5069288.1"/>
    <property type="molecule type" value="Genomic_DNA"/>
</dbReference>
<keyword evidence="3" id="KW-0833">Ubl conjugation pathway</keyword>
<proteinExistence type="predicted"/>
<dbReference type="InterPro" id="IPR000210">
    <property type="entry name" value="BTB/POZ_dom"/>
</dbReference>
<dbReference type="InterPro" id="IPR058039">
    <property type="entry name" value="At3g05675-like_ankyrin"/>
</dbReference>
<dbReference type="SUPFAM" id="SSF54695">
    <property type="entry name" value="POZ domain"/>
    <property type="match status" value="1"/>
</dbReference>
<keyword evidence="7" id="KW-1185">Reference proteome</keyword>
<dbReference type="PANTHER" id="PTHR31060:SF3">
    <property type="entry name" value="OS04G0579700 PROTEIN"/>
    <property type="match status" value="1"/>
</dbReference>
<reference evidence="6" key="1">
    <citation type="submission" date="2021-01" db="EMBL/GenBank/DDBJ databases">
        <title>Adiantum capillus-veneris genome.</title>
        <authorList>
            <person name="Fang Y."/>
            <person name="Liao Q."/>
        </authorList>
    </citation>
    <scope>NUCLEOTIDE SEQUENCE</scope>
    <source>
        <strain evidence="6">H3</strain>
        <tissue evidence="6">Leaf</tissue>
    </source>
</reference>
<name>A0A9D4UL36_ADICA</name>
<dbReference type="Pfam" id="PF25553">
    <property type="entry name" value="BTB-POZ_ANK-like"/>
    <property type="match status" value="1"/>
</dbReference>
<gene>
    <name evidence="6" type="ORF">GOP47_0015589</name>
</gene>
<organism evidence="6 7">
    <name type="scientific">Adiantum capillus-veneris</name>
    <name type="common">Maidenhair fern</name>
    <dbReference type="NCBI Taxonomy" id="13818"/>
    <lineage>
        <taxon>Eukaryota</taxon>
        <taxon>Viridiplantae</taxon>
        <taxon>Streptophyta</taxon>
        <taxon>Embryophyta</taxon>
        <taxon>Tracheophyta</taxon>
        <taxon>Polypodiopsida</taxon>
        <taxon>Polypodiidae</taxon>
        <taxon>Polypodiales</taxon>
        <taxon>Pteridineae</taxon>
        <taxon>Pteridaceae</taxon>
        <taxon>Vittarioideae</taxon>
        <taxon>Adiantum</taxon>
    </lineage>
</organism>
<dbReference type="OrthoDB" id="2014231at2759"/>
<evidence type="ECO:0000313" key="7">
    <source>
        <dbReference type="Proteomes" id="UP000886520"/>
    </source>
</evidence>
<feature type="compositionally biased region" description="Low complexity" evidence="4">
    <location>
        <begin position="29"/>
        <end position="39"/>
    </location>
</feature>
<comment type="pathway">
    <text evidence="2">Protein modification; protein ubiquitination.</text>
</comment>
<dbReference type="AlphaFoldDB" id="A0A9D4UL36"/>
<dbReference type="Proteomes" id="UP000886520">
    <property type="component" value="Chromosome 15"/>
</dbReference>
<accession>A0A9D4UL36</accession>
<comment type="function">
    <text evidence="1">May act as a substrate-specific adapter of an E3 ubiquitin-protein ligase complex (CUL3-RBX1-BTB) which mediates the ubiquitination and subsequent proteasomal degradation of target proteins.</text>
</comment>
<evidence type="ECO:0000256" key="3">
    <source>
        <dbReference type="ARBA" id="ARBA00022786"/>
    </source>
</evidence>
<dbReference type="PANTHER" id="PTHR31060">
    <property type="entry name" value="OSJNBA0011J08.25 PROTEIN-RELATED"/>
    <property type="match status" value="1"/>
</dbReference>
<feature type="domain" description="BTB" evidence="5">
    <location>
        <begin position="205"/>
        <end position="281"/>
    </location>
</feature>